<dbReference type="PANTHER" id="PTHR45588:SF1">
    <property type="entry name" value="WW DOMAIN-CONTAINING PROTEIN"/>
    <property type="match status" value="1"/>
</dbReference>
<accession>A0AAW9RGW5</accession>
<evidence type="ECO:0008006" key="5">
    <source>
        <dbReference type="Google" id="ProtNLM"/>
    </source>
</evidence>
<dbReference type="PANTHER" id="PTHR45588">
    <property type="entry name" value="TPR DOMAIN-CONTAINING PROTEIN"/>
    <property type="match status" value="1"/>
</dbReference>
<dbReference type="EMBL" id="JAZHOG010000002">
    <property type="protein sequence ID" value="MEJ8566741.1"/>
    <property type="molecule type" value="Genomic_DNA"/>
</dbReference>
<protein>
    <recommendedName>
        <fullName evidence="5">Tetratricopeptide repeat protein</fullName>
    </recommendedName>
</protein>
<reference evidence="3 4" key="1">
    <citation type="submission" date="2024-02" db="EMBL/GenBank/DDBJ databases">
        <title>A novel Wenzhouxiangellaceae bacterium, isolated from coastal sediments.</title>
        <authorList>
            <person name="Du Z.-J."/>
            <person name="Ye Y.-Q."/>
            <person name="Zhang X.-Y."/>
        </authorList>
    </citation>
    <scope>NUCLEOTIDE SEQUENCE [LARGE SCALE GENOMIC DNA]</scope>
    <source>
        <strain evidence="3 4">CH-27</strain>
    </source>
</reference>
<sequence>MNFRCPMADAVYPGLTGCHHDTRADEEGDRMPLSLFQFSFRAGRRRSARPSVVARSFGTFMLMAAVGLANAHEGPHAPSADTAHEPVARVLGEIDFPTRSKVPQAQQAFIRGMLLLHLFEYPFAREEFLRAQDLEPDFAMAYWGEAMTHNHPLWDEQDREAGRAALMKLGATAEQRLATTQDPRERGLLASLDILYGDGPKAARDRAYMRTLEQMAATWPDDHEIQLFYALSLLGVQAGVRDVPTYMLSTAISQSVFCANPRHPGAAHYLIHGVDDPEHAALGLAAARALAVMAPDAGHSLHMTSHIFTALGMWDDVVEANENAARVQNAMREESGQSGRRWGHYHFWLLYGYLQQGRLEDARSLLTAAYQELQEADETPRDRLLLTPDRSHAGSVVQMWLRYLVETGDWTGDIAAWTFKLGEAFDPNLNVTWANGFRAAYGGQAARVRTYAEQFSNLKRELEREIRNQDEPQPTELLYLDRLAVMERQLHAAVEIARGETGEAARIAAAASQLEGEMPFAYGPPFVDWPAAELQGQLLLEAGRYADAAAAFETQLQRARLRSASLLGLSRALRKLGRDAEADYWLATLNRNWLEADPSVRRSAPDLPKPPARKSAKSATGPVSD</sequence>
<keyword evidence="1" id="KW-0175">Coiled coil</keyword>
<evidence type="ECO:0000313" key="3">
    <source>
        <dbReference type="EMBL" id="MEJ8566741.1"/>
    </source>
</evidence>
<evidence type="ECO:0000256" key="2">
    <source>
        <dbReference type="SAM" id="MobiDB-lite"/>
    </source>
</evidence>
<dbReference type="Proteomes" id="UP001359886">
    <property type="component" value="Unassembled WGS sequence"/>
</dbReference>
<organism evidence="3 4">
    <name type="scientific">Elongatibacter sediminis</name>
    <dbReference type="NCBI Taxonomy" id="3119006"/>
    <lineage>
        <taxon>Bacteria</taxon>
        <taxon>Pseudomonadati</taxon>
        <taxon>Pseudomonadota</taxon>
        <taxon>Gammaproteobacteria</taxon>
        <taxon>Chromatiales</taxon>
        <taxon>Wenzhouxiangellaceae</taxon>
        <taxon>Elongatibacter</taxon>
    </lineage>
</organism>
<gene>
    <name evidence="3" type="ORF">V3330_03785</name>
</gene>
<feature type="region of interest" description="Disordered" evidence="2">
    <location>
        <begin position="597"/>
        <end position="625"/>
    </location>
</feature>
<keyword evidence="4" id="KW-1185">Reference proteome</keyword>
<proteinExistence type="predicted"/>
<name>A0AAW9RGW5_9GAMM</name>
<comment type="caution">
    <text evidence="3">The sequence shown here is derived from an EMBL/GenBank/DDBJ whole genome shotgun (WGS) entry which is preliminary data.</text>
</comment>
<dbReference type="AlphaFoldDB" id="A0AAW9RGW5"/>
<evidence type="ECO:0000256" key="1">
    <source>
        <dbReference type="SAM" id="Coils"/>
    </source>
</evidence>
<evidence type="ECO:0000313" key="4">
    <source>
        <dbReference type="Proteomes" id="UP001359886"/>
    </source>
</evidence>
<feature type="coiled-coil region" evidence="1">
    <location>
        <begin position="317"/>
        <end position="379"/>
    </location>
</feature>